<dbReference type="InterPro" id="IPR029058">
    <property type="entry name" value="AB_hydrolase_fold"/>
</dbReference>
<name>A0ABS4TJ11_9PSEU</name>
<protein>
    <submittedName>
        <fullName evidence="2">Pimeloyl-ACP methyl ester carboxylesterase</fullName>
    </submittedName>
</protein>
<evidence type="ECO:0000313" key="2">
    <source>
        <dbReference type="EMBL" id="MBP2324415.1"/>
    </source>
</evidence>
<dbReference type="SUPFAM" id="SSF53474">
    <property type="entry name" value="alpha/beta-Hydrolases"/>
    <property type="match status" value="1"/>
</dbReference>
<dbReference type="InterPro" id="IPR000073">
    <property type="entry name" value="AB_hydrolase_1"/>
</dbReference>
<dbReference type="PANTHER" id="PTHR43194">
    <property type="entry name" value="HYDROLASE ALPHA/BETA FOLD FAMILY"/>
    <property type="match status" value="1"/>
</dbReference>
<dbReference type="Gene3D" id="3.40.50.1820">
    <property type="entry name" value="alpha/beta hydrolase"/>
    <property type="match status" value="1"/>
</dbReference>
<accession>A0ABS4TJ11</accession>
<dbReference type="PANTHER" id="PTHR43194:SF5">
    <property type="entry name" value="PIMELOYL-[ACYL-CARRIER PROTEIN] METHYL ESTER ESTERASE"/>
    <property type="match status" value="1"/>
</dbReference>
<keyword evidence="3" id="KW-1185">Reference proteome</keyword>
<dbReference type="InterPro" id="IPR050228">
    <property type="entry name" value="Carboxylesterase_BioH"/>
</dbReference>
<evidence type="ECO:0000259" key="1">
    <source>
        <dbReference type="Pfam" id="PF12697"/>
    </source>
</evidence>
<feature type="domain" description="AB hydrolase-1" evidence="1">
    <location>
        <begin position="23"/>
        <end position="251"/>
    </location>
</feature>
<reference evidence="2 3" key="1">
    <citation type="submission" date="2021-03" db="EMBL/GenBank/DDBJ databases">
        <title>Sequencing the genomes of 1000 actinobacteria strains.</title>
        <authorList>
            <person name="Klenk H.-P."/>
        </authorList>
    </citation>
    <scope>NUCLEOTIDE SEQUENCE [LARGE SCALE GENOMIC DNA]</scope>
    <source>
        <strain evidence="2 3">DSM 46670</strain>
    </source>
</reference>
<dbReference type="Proteomes" id="UP001519332">
    <property type="component" value="Unassembled WGS sequence"/>
</dbReference>
<sequence length="266" mass="27872">MESVTSKDGTTLVYDRSGNGPAVILVGGATVTRHDSAPLAAELAEHFTVYNYDRRGRGESDDTLPYTVDREFEDIAALIAAAGGTAHLYGISSGGALVLEAAAAGVQANKLAVYEVPYDLLPGGDERNREYNETLNALLAEGRRGDAFALFMRFAGAPEENVESARNSPVWAGLEALAPTLAYDAACMGNGRPSAERLAKITQPTLVAIGGASAESFVGGGGDFFALAAEAIAAGIPHAQRETIEGQTHMVDPKVLAPVLTRFFKD</sequence>
<gene>
    <name evidence="2" type="ORF">JOF56_004800</name>
</gene>
<dbReference type="Pfam" id="PF12697">
    <property type="entry name" value="Abhydrolase_6"/>
    <property type="match status" value="1"/>
</dbReference>
<proteinExistence type="predicted"/>
<dbReference type="RefSeq" id="WP_209641757.1">
    <property type="nucleotide sequence ID" value="NZ_JAGINW010000001.1"/>
</dbReference>
<organism evidence="2 3">
    <name type="scientific">Kibdelosporangium banguiense</name>
    <dbReference type="NCBI Taxonomy" id="1365924"/>
    <lineage>
        <taxon>Bacteria</taxon>
        <taxon>Bacillati</taxon>
        <taxon>Actinomycetota</taxon>
        <taxon>Actinomycetes</taxon>
        <taxon>Pseudonocardiales</taxon>
        <taxon>Pseudonocardiaceae</taxon>
        <taxon>Kibdelosporangium</taxon>
    </lineage>
</organism>
<comment type="caution">
    <text evidence="2">The sequence shown here is derived from an EMBL/GenBank/DDBJ whole genome shotgun (WGS) entry which is preliminary data.</text>
</comment>
<dbReference type="EMBL" id="JAGINW010000001">
    <property type="protein sequence ID" value="MBP2324415.1"/>
    <property type="molecule type" value="Genomic_DNA"/>
</dbReference>
<evidence type="ECO:0000313" key="3">
    <source>
        <dbReference type="Proteomes" id="UP001519332"/>
    </source>
</evidence>